<protein>
    <recommendedName>
        <fullName evidence="3">Wound-responsive family protein</fullName>
    </recommendedName>
</protein>
<dbReference type="Proteomes" id="UP000626092">
    <property type="component" value="Unassembled WGS sequence"/>
</dbReference>
<sequence length="161" mass="17750">MSSTSRAWIVAASVGAVEALKDQGFCRWNYTMRSIHQHAKTNLRFFPQAKKLSPSSSAMVSREEKAEEAEESLRKVLVWMAASVTVVNGHSDQGHKLKTSLKSIHHHGKKRFSSDPADLRPFSAVAGSDLAAGSGGHGEDRRKQADETIRQVMYLNCWAPS</sequence>
<name>A0A834LQ23_RHOSS</name>
<dbReference type="PANTHER" id="PTHR33090">
    <property type="entry name" value="DUF3774 DOMAIN PROTEIN-RELATED"/>
    <property type="match status" value="1"/>
</dbReference>
<organism evidence="1 2">
    <name type="scientific">Rhododendron simsii</name>
    <name type="common">Sims's rhododendron</name>
    <dbReference type="NCBI Taxonomy" id="118357"/>
    <lineage>
        <taxon>Eukaryota</taxon>
        <taxon>Viridiplantae</taxon>
        <taxon>Streptophyta</taxon>
        <taxon>Embryophyta</taxon>
        <taxon>Tracheophyta</taxon>
        <taxon>Spermatophyta</taxon>
        <taxon>Magnoliopsida</taxon>
        <taxon>eudicotyledons</taxon>
        <taxon>Gunneridae</taxon>
        <taxon>Pentapetalae</taxon>
        <taxon>asterids</taxon>
        <taxon>Ericales</taxon>
        <taxon>Ericaceae</taxon>
        <taxon>Ericoideae</taxon>
        <taxon>Rhodoreae</taxon>
        <taxon>Rhododendron</taxon>
    </lineage>
</organism>
<evidence type="ECO:0000313" key="2">
    <source>
        <dbReference type="Proteomes" id="UP000626092"/>
    </source>
</evidence>
<keyword evidence="2" id="KW-1185">Reference proteome</keyword>
<dbReference type="InterPro" id="IPR022251">
    <property type="entry name" value="DUF3774_wound-induced"/>
</dbReference>
<gene>
    <name evidence="1" type="ORF">RHSIM_Rhsim04G0062900</name>
</gene>
<evidence type="ECO:0000313" key="1">
    <source>
        <dbReference type="EMBL" id="KAF7145811.1"/>
    </source>
</evidence>
<reference evidence="1" key="1">
    <citation type="submission" date="2019-11" db="EMBL/GenBank/DDBJ databases">
        <authorList>
            <person name="Liu Y."/>
            <person name="Hou J."/>
            <person name="Li T.-Q."/>
            <person name="Guan C.-H."/>
            <person name="Wu X."/>
            <person name="Wu H.-Z."/>
            <person name="Ling F."/>
            <person name="Zhang R."/>
            <person name="Shi X.-G."/>
            <person name="Ren J.-P."/>
            <person name="Chen E.-F."/>
            <person name="Sun J.-M."/>
        </authorList>
    </citation>
    <scope>NUCLEOTIDE SEQUENCE</scope>
    <source>
        <strain evidence="1">Adult_tree_wgs_1</strain>
        <tissue evidence="1">Leaves</tissue>
    </source>
</reference>
<accession>A0A834LQ23</accession>
<dbReference type="Pfam" id="PF12609">
    <property type="entry name" value="DUF3774"/>
    <property type="match status" value="2"/>
</dbReference>
<dbReference type="EMBL" id="WJXA01000004">
    <property type="protein sequence ID" value="KAF7145811.1"/>
    <property type="molecule type" value="Genomic_DNA"/>
</dbReference>
<proteinExistence type="predicted"/>
<evidence type="ECO:0008006" key="3">
    <source>
        <dbReference type="Google" id="ProtNLM"/>
    </source>
</evidence>
<dbReference type="OrthoDB" id="1923904at2759"/>
<dbReference type="AlphaFoldDB" id="A0A834LQ23"/>
<comment type="caution">
    <text evidence="1">The sequence shown here is derived from an EMBL/GenBank/DDBJ whole genome shotgun (WGS) entry which is preliminary data.</text>
</comment>